<dbReference type="RefSeq" id="WP_138014442.1">
    <property type="nucleotide sequence ID" value="NZ_SULI01000001.1"/>
</dbReference>
<proteinExistence type="predicted"/>
<organism evidence="2 3">
    <name type="scientific">Shimia litoralis</name>
    <dbReference type="NCBI Taxonomy" id="420403"/>
    <lineage>
        <taxon>Bacteria</taxon>
        <taxon>Pseudomonadati</taxon>
        <taxon>Pseudomonadota</taxon>
        <taxon>Alphaproteobacteria</taxon>
        <taxon>Rhodobacterales</taxon>
        <taxon>Roseobacteraceae</taxon>
    </lineage>
</organism>
<evidence type="ECO:0000256" key="1">
    <source>
        <dbReference type="SAM" id="SignalP"/>
    </source>
</evidence>
<evidence type="ECO:0000313" key="3">
    <source>
        <dbReference type="Proteomes" id="UP000306575"/>
    </source>
</evidence>
<gene>
    <name evidence="2" type="ORF">FAP39_00705</name>
</gene>
<dbReference type="PROSITE" id="PS51257">
    <property type="entry name" value="PROKAR_LIPOPROTEIN"/>
    <property type="match status" value="1"/>
</dbReference>
<dbReference type="OrthoDB" id="7872205at2"/>
<feature type="signal peptide" evidence="1">
    <location>
        <begin position="1"/>
        <end position="22"/>
    </location>
</feature>
<keyword evidence="3" id="KW-1185">Reference proteome</keyword>
<dbReference type="EMBL" id="SULI01000001">
    <property type="protein sequence ID" value="TKZ22425.1"/>
    <property type="molecule type" value="Genomic_DNA"/>
</dbReference>
<reference evidence="2 3" key="1">
    <citation type="submission" date="2019-04" db="EMBL/GenBank/DDBJ databases">
        <title>Genome sequence of Pelagicola litoralis CL-ES2.</title>
        <authorList>
            <person name="Cao J."/>
        </authorList>
    </citation>
    <scope>NUCLEOTIDE SEQUENCE [LARGE SCALE GENOMIC DNA]</scope>
    <source>
        <strain evidence="2 3">CL-ES2</strain>
    </source>
</reference>
<keyword evidence="1" id="KW-0732">Signal</keyword>
<sequence length="68" mass="7298">MKPIIKALFALVLTGMTLSACGSSSKTTNNVSTTTVGEELASLEKAHAEGLLTEKEYEAQRKKILSKK</sequence>
<comment type="caution">
    <text evidence="2">The sequence shown here is derived from an EMBL/GenBank/DDBJ whole genome shotgun (WGS) entry which is preliminary data.</text>
</comment>
<dbReference type="Proteomes" id="UP000306575">
    <property type="component" value="Unassembled WGS sequence"/>
</dbReference>
<evidence type="ECO:0000313" key="2">
    <source>
        <dbReference type="EMBL" id="TKZ22425.1"/>
    </source>
</evidence>
<accession>A0A4U7N8W1</accession>
<dbReference type="AlphaFoldDB" id="A0A4U7N8W1"/>
<name>A0A4U7N8W1_9RHOB</name>
<feature type="chain" id="PRO_5020475484" evidence="1">
    <location>
        <begin position="23"/>
        <end position="68"/>
    </location>
</feature>
<protein>
    <submittedName>
        <fullName evidence="2">SHOCT domain-containing protein</fullName>
    </submittedName>
</protein>